<feature type="signal peptide" evidence="1">
    <location>
        <begin position="1"/>
        <end position="23"/>
    </location>
</feature>
<evidence type="ECO:0000313" key="4">
    <source>
        <dbReference type="Proteomes" id="UP001225378"/>
    </source>
</evidence>
<dbReference type="AlphaFoldDB" id="A0AAU7NVS6"/>
<dbReference type="KEGG" id="mech:Q9L42_002835"/>
<dbReference type="Gene3D" id="3.40.50.10610">
    <property type="entry name" value="ABC-type transport auxiliary lipoprotein component"/>
    <property type="match status" value="1"/>
</dbReference>
<dbReference type="EMBL" id="CP157743">
    <property type="protein sequence ID" value="XBS21069.1"/>
    <property type="molecule type" value="Genomic_DNA"/>
</dbReference>
<feature type="domain" description="ABC-type transport auxiliary lipoprotein component" evidence="2">
    <location>
        <begin position="32"/>
        <end position="191"/>
    </location>
</feature>
<sequence length="199" mass="22279">MHLNRLKLLSALLALMLSGCIGGGTSPASNFYLLEPVTETKQPGPSDDARISIGLRPVGIPDYVDRPQLVTATDKNAYHLSEFNRWAEALDYNITRVLARNLTVLTPADVWLTRSSRFAQQAAFRLAVDIHQFHIDPQGQAVLAAQWTVSSDRKLLLNRQMSYRVEASNSDYRLMVAALNDCLDRLSEDIAQSLRQLNR</sequence>
<keyword evidence="4" id="KW-1185">Reference proteome</keyword>
<dbReference type="RefSeq" id="WP_305909953.1">
    <property type="nucleotide sequence ID" value="NZ_CP157743.1"/>
</dbReference>
<accession>A0AAU7NVS6</accession>
<keyword evidence="1" id="KW-0732">Signal</keyword>
<organism evidence="3 4">
    <name type="scientific">Methylomarinum roseum</name>
    <dbReference type="NCBI Taxonomy" id="3067653"/>
    <lineage>
        <taxon>Bacteria</taxon>
        <taxon>Pseudomonadati</taxon>
        <taxon>Pseudomonadota</taxon>
        <taxon>Gammaproteobacteria</taxon>
        <taxon>Methylococcales</taxon>
        <taxon>Methylococcaceae</taxon>
        <taxon>Methylomarinum</taxon>
    </lineage>
</organism>
<name>A0AAU7NVS6_9GAMM</name>
<proteinExistence type="predicted"/>
<dbReference type="PROSITE" id="PS51257">
    <property type="entry name" value="PROKAR_LIPOPROTEIN"/>
    <property type="match status" value="1"/>
</dbReference>
<dbReference type="InterPro" id="IPR005586">
    <property type="entry name" value="ABC_trans_aux"/>
</dbReference>
<feature type="chain" id="PRO_5043436933" evidence="1">
    <location>
        <begin position="24"/>
        <end position="199"/>
    </location>
</feature>
<gene>
    <name evidence="3" type="ORF">Q9L42_002835</name>
</gene>
<dbReference type="Proteomes" id="UP001225378">
    <property type="component" value="Chromosome"/>
</dbReference>
<dbReference type="SUPFAM" id="SSF159594">
    <property type="entry name" value="XCC0632-like"/>
    <property type="match status" value="1"/>
</dbReference>
<reference evidence="3 4" key="1">
    <citation type="journal article" date="2024" name="Microbiology">
        <title>Methylomarinum rosea sp. nov., a novel halophilic methanotrophic bacterium from the hypersaline Lake Elton.</title>
        <authorList>
            <person name="Suleimanov R.Z."/>
            <person name="Oshkin I.Y."/>
            <person name="Danilova O.V."/>
            <person name="Suzina N.E."/>
            <person name="Dedysh S.N."/>
        </authorList>
    </citation>
    <scope>NUCLEOTIDE SEQUENCE [LARGE SCALE GENOMIC DNA]</scope>
    <source>
        <strain evidence="3 4">Ch1-1</strain>
    </source>
</reference>
<dbReference type="Pfam" id="PF03886">
    <property type="entry name" value="ABC_trans_aux"/>
    <property type="match status" value="1"/>
</dbReference>
<protein>
    <submittedName>
        <fullName evidence="3">PqiC family protein</fullName>
    </submittedName>
</protein>
<evidence type="ECO:0000259" key="2">
    <source>
        <dbReference type="Pfam" id="PF03886"/>
    </source>
</evidence>
<evidence type="ECO:0000256" key="1">
    <source>
        <dbReference type="SAM" id="SignalP"/>
    </source>
</evidence>
<evidence type="ECO:0000313" key="3">
    <source>
        <dbReference type="EMBL" id="XBS21069.1"/>
    </source>
</evidence>